<proteinExistence type="inferred from homology"/>
<evidence type="ECO:0000256" key="1">
    <source>
        <dbReference type="ARBA" id="ARBA00005582"/>
    </source>
</evidence>
<comment type="similarity">
    <text evidence="1">Belongs to the Nudix hydrolase family.</text>
</comment>
<dbReference type="InterPro" id="IPR015797">
    <property type="entry name" value="NUDIX_hydrolase-like_dom_sf"/>
</dbReference>
<dbReference type="PROSITE" id="PS51462">
    <property type="entry name" value="NUDIX"/>
    <property type="match status" value="1"/>
</dbReference>
<evidence type="ECO:0000313" key="3">
    <source>
        <dbReference type="EMBL" id="SES35907.1"/>
    </source>
</evidence>
<dbReference type="EMBL" id="FOGJ01000032">
    <property type="protein sequence ID" value="SES35907.1"/>
    <property type="molecule type" value="Genomic_DNA"/>
</dbReference>
<evidence type="ECO:0000313" key="4">
    <source>
        <dbReference type="Proteomes" id="UP000182584"/>
    </source>
</evidence>
<evidence type="ECO:0000259" key="2">
    <source>
        <dbReference type="PROSITE" id="PS51462"/>
    </source>
</evidence>
<dbReference type="InterPro" id="IPR000086">
    <property type="entry name" value="NUDIX_hydrolase_dom"/>
</dbReference>
<dbReference type="CDD" id="cd04693">
    <property type="entry name" value="NUDIX_Hydrolase"/>
    <property type="match status" value="1"/>
</dbReference>
<dbReference type="Gene3D" id="3.90.79.10">
    <property type="entry name" value="Nucleoside Triphosphate Pyrophosphohydrolase"/>
    <property type="match status" value="1"/>
</dbReference>
<protein>
    <submittedName>
        <fullName evidence="3">NUDIX domain-containing protein</fullName>
    </submittedName>
</protein>
<reference evidence="3 4" key="1">
    <citation type="submission" date="2016-10" db="EMBL/GenBank/DDBJ databases">
        <authorList>
            <person name="de Groot N.N."/>
        </authorList>
    </citation>
    <scope>NUCLEOTIDE SEQUENCE [LARGE SCALE GENOMIC DNA]</scope>
    <source>
        <strain evidence="3 4">AR40</strain>
    </source>
</reference>
<dbReference type="AlphaFoldDB" id="A0A1H9WQH5"/>
<feature type="domain" description="Nudix hydrolase" evidence="2">
    <location>
        <begin position="29"/>
        <end position="161"/>
    </location>
</feature>
<sequence>MELWDAYDENFNKIDGMTLIRGEEIPDGVFHLVSEIIVKHTDGTYLLMQRDSRKHLGGMWEATAGGSALQGEDTLTSAFRELSEETGIKANKLTEVGRVLHHLHKTIYVDYLCETGVDKNSVALQEGETSAYKWVTAEELRLMQRSELATQRMLNFIEELK</sequence>
<dbReference type="SUPFAM" id="SSF55811">
    <property type="entry name" value="Nudix"/>
    <property type="match status" value="1"/>
</dbReference>
<gene>
    <name evidence="3" type="ORF">SAMN04487884_13248</name>
</gene>
<organism evidence="3 4">
    <name type="scientific">Butyrivibrio fibrisolvens</name>
    <dbReference type="NCBI Taxonomy" id="831"/>
    <lineage>
        <taxon>Bacteria</taxon>
        <taxon>Bacillati</taxon>
        <taxon>Bacillota</taxon>
        <taxon>Clostridia</taxon>
        <taxon>Lachnospirales</taxon>
        <taxon>Lachnospiraceae</taxon>
        <taxon>Butyrivibrio</taxon>
    </lineage>
</organism>
<dbReference type="PANTHER" id="PTHR43736:SF1">
    <property type="entry name" value="DIHYDRONEOPTERIN TRIPHOSPHATE DIPHOSPHATASE"/>
    <property type="match status" value="1"/>
</dbReference>
<name>A0A1H9WQH5_BUTFI</name>
<accession>A0A1H9WQH5</accession>
<dbReference type="OrthoDB" id="9786032at2"/>
<dbReference type="PANTHER" id="PTHR43736">
    <property type="entry name" value="ADP-RIBOSE PYROPHOSPHATASE"/>
    <property type="match status" value="1"/>
</dbReference>
<dbReference type="Pfam" id="PF00293">
    <property type="entry name" value="NUDIX"/>
    <property type="match status" value="1"/>
</dbReference>
<dbReference type="Proteomes" id="UP000182584">
    <property type="component" value="Unassembled WGS sequence"/>
</dbReference>